<proteinExistence type="predicted"/>
<dbReference type="AlphaFoldDB" id="A0AAN5D268"/>
<comment type="caution">
    <text evidence="1">The sequence shown here is derived from an EMBL/GenBank/DDBJ whole genome shotgun (WGS) entry which is preliminary data.</text>
</comment>
<organism evidence="1 2">
    <name type="scientific">Pristionchus mayeri</name>
    <dbReference type="NCBI Taxonomy" id="1317129"/>
    <lineage>
        <taxon>Eukaryota</taxon>
        <taxon>Metazoa</taxon>
        <taxon>Ecdysozoa</taxon>
        <taxon>Nematoda</taxon>
        <taxon>Chromadorea</taxon>
        <taxon>Rhabditida</taxon>
        <taxon>Rhabditina</taxon>
        <taxon>Diplogasteromorpha</taxon>
        <taxon>Diplogasteroidea</taxon>
        <taxon>Neodiplogasteridae</taxon>
        <taxon>Pristionchus</taxon>
    </lineage>
</organism>
<dbReference type="Proteomes" id="UP001328107">
    <property type="component" value="Unassembled WGS sequence"/>
</dbReference>
<feature type="non-terminal residue" evidence="1">
    <location>
        <position position="1"/>
    </location>
</feature>
<reference evidence="2" key="1">
    <citation type="submission" date="2022-10" db="EMBL/GenBank/DDBJ databases">
        <title>Genome assembly of Pristionchus species.</title>
        <authorList>
            <person name="Yoshida K."/>
            <person name="Sommer R.J."/>
        </authorList>
    </citation>
    <scope>NUCLEOTIDE SEQUENCE [LARGE SCALE GENOMIC DNA]</scope>
    <source>
        <strain evidence="2">RS5460</strain>
    </source>
</reference>
<dbReference type="EMBL" id="BTRK01000005">
    <property type="protein sequence ID" value="GMR54460.1"/>
    <property type="molecule type" value="Genomic_DNA"/>
</dbReference>
<name>A0AAN5D268_9BILA</name>
<accession>A0AAN5D268</accession>
<keyword evidence="2" id="KW-1185">Reference proteome</keyword>
<evidence type="ECO:0000313" key="1">
    <source>
        <dbReference type="EMBL" id="GMR54460.1"/>
    </source>
</evidence>
<evidence type="ECO:0000313" key="2">
    <source>
        <dbReference type="Proteomes" id="UP001328107"/>
    </source>
</evidence>
<protein>
    <submittedName>
        <fullName evidence="1">Uncharacterized protein</fullName>
    </submittedName>
</protein>
<gene>
    <name evidence="1" type="ORF">PMAYCL1PPCAC_24655</name>
</gene>
<sequence length="123" mass="13748">GPQIAFSIGDSRVVGYGTSESLIDCQSELVTTVRVEVVKENADSYWENRINTDGMLQLRCFHCIRSTSALSSSGNISQRIKNSGLQSMICNLKSIVFLGDSISFQNHRCSKNTLIWSRFHRLS</sequence>
<feature type="non-terminal residue" evidence="1">
    <location>
        <position position="123"/>
    </location>
</feature>